<dbReference type="GO" id="GO:0004061">
    <property type="term" value="F:arylformamidase activity"/>
    <property type="evidence" value="ECO:0007669"/>
    <property type="project" value="InterPro"/>
</dbReference>
<dbReference type="Gene3D" id="3.50.30.50">
    <property type="entry name" value="Putative cyclase"/>
    <property type="match status" value="1"/>
</dbReference>
<dbReference type="PANTHER" id="PTHR31118:SF12">
    <property type="entry name" value="CYCLASE-LIKE PROTEIN 2"/>
    <property type="match status" value="1"/>
</dbReference>
<sequence length="253" mass="28041">MTHFIDLSVPLSNFASEFNSPSITYWDHYDFAHRTAKTWGLDPADFPEPYVGSAGEELSLSSHAGTHIDAPWHFGPTTAGQPAKTVDQVPLEWCYGNGVVLDFSSTKKTAEPIDEDDIVAALDQLHYALQPNDIVMLRTGAEEYWDTPIYNEMGTGLTASAVVWLVEHGVHMITTDAYSLDIPLKYMAEKLKDGDKDGFFPAHRIGRAVEYVHAEKVINLRLLPATGFKVSLFPIKIRKGSGSWCRAVAILDD</sequence>
<accession>A0A5N6S1F3</accession>
<keyword evidence="2" id="KW-1185">Reference proteome</keyword>
<reference evidence="1 2" key="1">
    <citation type="submission" date="2018-04" db="EMBL/GenBank/DDBJ databases">
        <authorList>
            <person name="Eckel V.P."/>
            <person name="Vogel R.F."/>
        </authorList>
    </citation>
    <scope>NUCLEOTIDE SEQUENCE [LARGE SCALE GENOMIC DNA]</scope>
    <source>
        <strain evidence="2">TMW 2.1764</strain>
    </source>
</reference>
<protein>
    <submittedName>
        <fullName evidence="1">Cyclase family protein</fullName>
    </submittedName>
</protein>
<dbReference type="PANTHER" id="PTHR31118">
    <property type="entry name" value="CYCLASE-LIKE PROTEIN 2"/>
    <property type="match status" value="1"/>
</dbReference>
<dbReference type="GeneID" id="78127702"/>
<proteinExistence type="predicted"/>
<dbReference type="Pfam" id="PF04199">
    <property type="entry name" value="Cyclase"/>
    <property type="match status" value="1"/>
</dbReference>
<dbReference type="InterPro" id="IPR007325">
    <property type="entry name" value="KFase/CYL"/>
</dbReference>
<dbReference type="InterPro" id="IPR037175">
    <property type="entry name" value="KFase_sf"/>
</dbReference>
<dbReference type="GO" id="GO:0019441">
    <property type="term" value="P:L-tryptophan catabolic process to kynurenine"/>
    <property type="evidence" value="ECO:0007669"/>
    <property type="project" value="InterPro"/>
</dbReference>
<dbReference type="SUPFAM" id="SSF102198">
    <property type="entry name" value="Putative cyclase"/>
    <property type="match status" value="1"/>
</dbReference>
<organism evidence="1 2">
    <name type="scientific">Bifidobacterium tibiigranuli</name>
    <dbReference type="NCBI Taxonomy" id="2172043"/>
    <lineage>
        <taxon>Bacteria</taxon>
        <taxon>Bacillati</taxon>
        <taxon>Actinomycetota</taxon>
        <taxon>Actinomycetes</taxon>
        <taxon>Bifidobacteriales</taxon>
        <taxon>Bifidobacteriaceae</taxon>
        <taxon>Bifidobacterium</taxon>
    </lineage>
</organism>
<name>A0A5N6S1F3_9BIFI</name>
<evidence type="ECO:0000313" key="2">
    <source>
        <dbReference type="Proteomes" id="UP000325415"/>
    </source>
</evidence>
<dbReference type="AlphaFoldDB" id="A0A5N6S1F3"/>
<gene>
    <name evidence="1" type="ORF">DDE84_08415</name>
</gene>
<comment type="caution">
    <text evidence="1">The sequence shown here is derived from an EMBL/GenBank/DDBJ whole genome shotgun (WGS) entry which is preliminary data.</text>
</comment>
<dbReference type="EMBL" id="QDAG01000008">
    <property type="protein sequence ID" value="KAE8127490.1"/>
    <property type="molecule type" value="Genomic_DNA"/>
</dbReference>
<dbReference type="Proteomes" id="UP000325415">
    <property type="component" value="Unassembled WGS sequence"/>
</dbReference>
<evidence type="ECO:0000313" key="1">
    <source>
        <dbReference type="EMBL" id="KAE8127490.1"/>
    </source>
</evidence>
<dbReference type="OrthoDB" id="7067800at2"/>
<dbReference type="RefSeq" id="WP_152581254.1">
    <property type="nucleotide sequence ID" value="NZ_QDAG01000008.1"/>
</dbReference>